<sequence>MEHRPALVGFICLLVIGLSSAHILPSNHADGTPDLKYSAVKNSTLNEKLNNDEYQTPIESPESVDVKLAVPHKQEINRPDIRLLARLAVAMVQEQLYQGTPYEKEGIFQNRNPNHVDMPFPKMKELNEVIKQRKQAVDHQNKNVGKLKPEQEGPPQVPSGVLSPDAFF</sequence>
<keyword evidence="3" id="KW-1185">Reference proteome</keyword>
<dbReference type="WBParaSite" id="MBELARI_LOCUS18750">
    <property type="protein sequence ID" value="MBELARI_LOCUS18750"/>
    <property type="gene ID" value="MBELARI_LOCUS18750"/>
</dbReference>
<feature type="region of interest" description="Disordered" evidence="1">
    <location>
        <begin position="137"/>
        <end position="168"/>
    </location>
</feature>
<feature type="chain" id="PRO_5042230886" evidence="2">
    <location>
        <begin position="22"/>
        <end position="168"/>
    </location>
</feature>
<organism evidence="3 4">
    <name type="scientific">Mesorhabditis belari</name>
    <dbReference type="NCBI Taxonomy" id="2138241"/>
    <lineage>
        <taxon>Eukaryota</taxon>
        <taxon>Metazoa</taxon>
        <taxon>Ecdysozoa</taxon>
        <taxon>Nematoda</taxon>
        <taxon>Chromadorea</taxon>
        <taxon>Rhabditida</taxon>
        <taxon>Rhabditina</taxon>
        <taxon>Rhabditomorpha</taxon>
        <taxon>Rhabditoidea</taxon>
        <taxon>Rhabditidae</taxon>
        <taxon>Mesorhabditinae</taxon>
        <taxon>Mesorhabditis</taxon>
    </lineage>
</organism>
<evidence type="ECO:0000313" key="4">
    <source>
        <dbReference type="WBParaSite" id="MBELARI_LOCUS18750"/>
    </source>
</evidence>
<proteinExistence type="predicted"/>
<feature type="signal peptide" evidence="2">
    <location>
        <begin position="1"/>
        <end position="21"/>
    </location>
</feature>
<dbReference type="Proteomes" id="UP000887575">
    <property type="component" value="Unassembled WGS sequence"/>
</dbReference>
<evidence type="ECO:0000256" key="1">
    <source>
        <dbReference type="SAM" id="MobiDB-lite"/>
    </source>
</evidence>
<name>A0AAF3EZ11_9BILA</name>
<evidence type="ECO:0000313" key="3">
    <source>
        <dbReference type="Proteomes" id="UP000887575"/>
    </source>
</evidence>
<accession>A0AAF3EZ11</accession>
<feature type="compositionally biased region" description="Basic and acidic residues" evidence="1">
    <location>
        <begin position="137"/>
        <end position="151"/>
    </location>
</feature>
<dbReference type="AlphaFoldDB" id="A0AAF3EZ11"/>
<evidence type="ECO:0000256" key="2">
    <source>
        <dbReference type="SAM" id="SignalP"/>
    </source>
</evidence>
<keyword evidence="2" id="KW-0732">Signal</keyword>
<protein>
    <submittedName>
        <fullName evidence="4">Uncharacterized protein</fullName>
    </submittedName>
</protein>
<reference evidence="4" key="1">
    <citation type="submission" date="2024-02" db="UniProtKB">
        <authorList>
            <consortium name="WormBaseParasite"/>
        </authorList>
    </citation>
    <scope>IDENTIFICATION</scope>
</reference>